<dbReference type="OrthoDB" id="10319526at2759"/>
<organism evidence="2 3">
    <name type="scientific">Mytilus galloprovincialis</name>
    <name type="common">Mediterranean mussel</name>
    <dbReference type="NCBI Taxonomy" id="29158"/>
    <lineage>
        <taxon>Eukaryota</taxon>
        <taxon>Metazoa</taxon>
        <taxon>Spiralia</taxon>
        <taxon>Lophotrochozoa</taxon>
        <taxon>Mollusca</taxon>
        <taxon>Bivalvia</taxon>
        <taxon>Autobranchia</taxon>
        <taxon>Pteriomorphia</taxon>
        <taxon>Mytilida</taxon>
        <taxon>Mytiloidea</taxon>
        <taxon>Mytilidae</taxon>
        <taxon>Mytilinae</taxon>
        <taxon>Mytilus</taxon>
    </lineage>
</organism>
<proteinExistence type="predicted"/>
<dbReference type="EMBL" id="UYJE01009485">
    <property type="protein sequence ID" value="VDI73911.1"/>
    <property type="molecule type" value="Genomic_DNA"/>
</dbReference>
<gene>
    <name evidence="2" type="ORF">MGAL_10B060210</name>
</gene>
<reference evidence="2" key="1">
    <citation type="submission" date="2018-11" db="EMBL/GenBank/DDBJ databases">
        <authorList>
            <person name="Alioto T."/>
            <person name="Alioto T."/>
        </authorList>
    </citation>
    <scope>NUCLEOTIDE SEQUENCE</scope>
</reference>
<sequence>MRCIIVLVFVVSLTSGHKRKSGNSFTWNAIFKGFESFVHNGVLPLELPLGNGNYFRVELPLHPGIRGNFPDNRQMPNQMSPVDRRAFPLTDHEVGPVETPMRANGQSPMGTHAGNNVINQANRRVLPQGVHPLGVNQRPGGALPGNSQFDIGHGQIPVGMAMNIPQHGQFPLGRVANNLYPVKEREWTGQMPDLGGVNPINNPMPEQFPMGTPAGIAPNEQFPARPNVDMNIRNPIARGDFPGELGNGQIPGIINPGNIHMNQLANQFPSGMPINMIPNGQTAPGTDIGNNMINPIDRANSPGSFIPSGRRPRPVKFNQIKHEMTNAITPPVKQLSFPENSFPVNSVPTSNMINPQFPVFQPERIQPAGIHLPNNEILPNIHKLEHKHKMRVLPMWNKPIDRSHMPSAMNPNTNNLFPAHTPGSNPIIKQNQNQPLPRRRGVSPGEWLRPDGNNLIPDVPQPDRGIIRPSEQLSSGWPTNGGNLGVPFHPDYLNPISHTNGHWKRMWKKKGGY</sequence>
<name>A0A8B6H3P3_MYTGA</name>
<feature type="chain" id="PRO_5032812113" evidence="1">
    <location>
        <begin position="17"/>
        <end position="513"/>
    </location>
</feature>
<dbReference type="Proteomes" id="UP000596742">
    <property type="component" value="Unassembled WGS sequence"/>
</dbReference>
<accession>A0A8B6H3P3</accession>
<evidence type="ECO:0000313" key="2">
    <source>
        <dbReference type="EMBL" id="VDI73911.1"/>
    </source>
</evidence>
<comment type="caution">
    <text evidence="2">The sequence shown here is derived from an EMBL/GenBank/DDBJ whole genome shotgun (WGS) entry which is preliminary data.</text>
</comment>
<dbReference type="AlphaFoldDB" id="A0A8B6H3P3"/>
<protein>
    <submittedName>
        <fullName evidence="2">Uncharacterized protein</fullName>
    </submittedName>
</protein>
<keyword evidence="3" id="KW-1185">Reference proteome</keyword>
<evidence type="ECO:0000256" key="1">
    <source>
        <dbReference type="SAM" id="SignalP"/>
    </source>
</evidence>
<feature type="signal peptide" evidence="1">
    <location>
        <begin position="1"/>
        <end position="16"/>
    </location>
</feature>
<evidence type="ECO:0000313" key="3">
    <source>
        <dbReference type="Proteomes" id="UP000596742"/>
    </source>
</evidence>
<keyword evidence="1" id="KW-0732">Signal</keyword>